<evidence type="ECO:0000313" key="6">
    <source>
        <dbReference type="EMBL" id="PVM92787.1"/>
    </source>
</evidence>
<dbReference type="EMBL" id="QDKQ01000024">
    <property type="protein sequence ID" value="PVM92787.1"/>
    <property type="molecule type" value="Genomic_DNA"/>
</dbReference>
<reference evidence="6 7" key="1">
    <citation type="submission" date="2018-04" db="EMBL/GenBank/DDBJ databases">
        <title>The genome sequence of Caulobacter sp. 744.</title>
        <authorList>
            <person name="Gao J."/>
            <person name="Sun J."/>
        </authorList>
    </citation>
    <scope>NUCLEOTIDE SEQUENCE [LARGE SCALE GENOMIC DNA]</scope>
    <source>
        <strain evidence="6 7">774</strain>
    </source>
</reference>
<dbReference type="PROSITE" id="PS51462">
    <property type="entry name" value="NUDIX"/>
    <property type="match status" value="1"/>
</dbReference>
<feature type="region of interest" description="Disordered" evidence="4">
    <location>
        <begin position="1"/>
        <end position="42"/>
    </location>
</feature>
<dbReference type="InterPro" id="IPR015797">
    <property type="entry name" value="NUDIX_hydrolase-like_dom_sf"/>
</dbReference>
<keyword evidence="2" id="KW-0378">Hydrolase</keyword>
<dbReference type="Proteomes" id="UP000245073">
    <property type="component" value="Unassembled WGS sequence"/>
</dbReference>
<accession>A0A2T9K9Z1</accession>
<dbReference type="PANTHER" id="PTHR43046:SF12">
    <property type="entry name" value="GDP-MANNOSE MANNOSYL HYDROLASE"/>
    <property type="match status" value="1"/>
</dbReference>
<comment type="cofactor">
    <cofactor evidence="1">
        <name>Mg(2+)</name>
        <dbReference type="ChEBI" id="CHEBI:18420"/>
    </cofactor>
</comment>
<evidence type="ECO:0000259" key="5">
    <source>
        <dbReference type="PROSITE" id="PS51462"/>
    </source>
</evidence>
<dbReference type="InterPro" id="IPR020084">
    <property type="entry name" value="NUDIX_hydrolase_CS"/>
</dbReference>
<evidence type="ECO:0000256" key="2">
    <source>
        <dbReference type="ARBA" id="ARBA00022801"/>
    </source>
</evidence>
<evidence type="ECO:0000256" key="3">
    <source>
        <dbReference type="ARBA" id="ARBA00022842"/>
    </source>
</evidence>
<dbReference type="InterPro" id="IPR000086">
    <property type="entry name" value="NUDIX_hydrolase_dom"/>
</dbReference>
<dbReference type="Gene3D" id="3.90.79.10">
    <property type="entry name" value="Nucleoside Triphosphate Pyrophosphohydrolase"/>
    <property type="match status" value="1"/>
</dbReference>
<keyword evidence="7" id="KW-1185">Reference proteome</keyword>
<dbReference type="SUPFAM" id="SSF55811">
    <property type="entry name" value="Nudix"/>
    <property type="match status" value="1"/>
</dbReference>
<proteinExistence type="predicted"/>
<dbReference type="PROSITE" id="PS00893">
    <property type="entry name" value="NUDIX_BOX"/>
    <property type="match status" value="1"/>
</dbReference>
<gene>
    <name evidence="6" type="ORF">DDF67_05345</name>
</gene>
<name>A0A2T9K9Z1_9CAUL</name>
<keyword evidence="3" id="KW-0460">Magnesium</keyword>
<dbReference type="PANTHER" id="PTHR43046">
    <property type="entry name" value="GDP-MANNOSE MANNOSYL HYDROLASE"/>
    <property type="match status" value="1"/>
</dbReference>
<protein>
    <submittedName>
        <fullName evidence="6">DNA mismatch repair protein MutT</fullName>
    </submittedName>
</protein>
<dbReference type="AlphaFoldDB" id="A0A2T9K9Z1"/>
<dbReference type="Pfam" id="PF00293">
    <property type="entry name" value="NUDIX"/>
    <property type="match status" value="1"/>
</dbReference>
<evidence type="ECO:0000313" key="7">
    <source>
        <dbReference type="Proteomes" id="UP000245073"/>
    </source>
</evidence>
<feature type="domain" description="Nudix hydrolase" evidence="5">
    <location>
        <begin position="70"/>
        <end position="202"/>
    </location>
</feature>
<organism evidence="6 7">
    <name type="scientific">Caulobacter endophyticus</name>
    <dbReference type="NCBI Taxonomy" id="2172652"/>
    <lineage>
        <taxon>Bacteria</taxon>
        <taxon>Pseudomonadati</taxon>
        <taxon>Pseudomonadota</taxon>
        <taxon>Alphaproteobacteria</taxon>
        <taxon>Caulobacterales</taxon>
        <taxon>Caulobacteraceae</taxon>
        <taxon>Caulobacter</taxon>
    </lineage>
</organism>
<evidence type="ECO:0000256" key="4">
    <source>
        <dbReference type="SAM" id="MobiDB-lite"/>
    </source>
</evidence>
<dbReference type="GO" id="GO:0016787">
    <property type="term" value="F:hydrolase activity"/>
    <property type="evidence" value="ECO:0007669"/>
    <property type="project" value="UniProtKB-KW"/>
</dbReference>
<evidence type="ECO:0000256" key="1">
    <source>
        <dbReference type="ARBA" id="ARBA00001946"/>
    </source>
</evidence>
<dbReference type="OrthoDB" id="9816040at2"/>
<sequence>MSAWPPARPSCATWSPWPGRPAPTARSAIARRSASPTSRAARPIRGTTCLARTDRLIAFYAPDESLRYADRHAAFGIAEDAQGQIALVEVTKPGKSPYFDLPGGAVDGEETEVEALVREFGEETGLVVEVGAHVVDVSQPFLKSDGQPVRNYGGIYAVRLAGERPELKVEDDHRLVWLDPRDAVVALRHDAHSWAVAAWMRKG</sequence>
<comment type="caution">
    <text evidence="6">The sequence shown here is derived from an EMBL/GenBank/DDBJ whole genome shotgun (WGS) entry which is preliminary data.</text>
</comment>
<feature type="compositionally biased region" description="Low complexity" evidence="4">
    <location>
        <begin position="22"/>
        <end position="42"/>
    </location>
</feature>